<keyword evidence="7" id="KW-1185">Reference proteome</keyword>
<sequence>FLYRANLNLLRELGAELSFFSPLLDGSLPEAEVLYLPGGYPELHLAALAANAPMHAAIRAHHAAGKPLVAECGGMLYLLESLADKDGCRAEMVGLLPGNAKMLGRLANLGLHRVTLPEGELRGHSFHYSQMETPLSPIAISEGARAGRRGEAVYRVGRVHASYMHLYFPSNPEAVAQLFAPAASSLST</sequence>
<keyword evidence="4" id="KW-0315">Glutamine amidotransferase</keyword>
<comment type="pathway">
    <text evidence="1">Cofactor biosynthesis; adenosylcobalamin biosynthesis.</text>
</comment>
<reference evidence="6 7" key="1">
    <citation type="submission" date="2019-03" db="EMBL/GenBank/DDBJ databases">
        <title>Metabolic reconstructions from genomes of highly enriched 'Candidatus Accumulibacter' and 'Candidatus Competibacter' bioreactor populations.</title>
        <authorList>
            <person name="Annavajhala M.K."/>
            <person name="Welles L."/>
            <person name="Abbas B."/>
            <person name="Sorokin D."/>
            <person name="Park H."/>
            <person name="Van Loosdrecht M."/>
            <person name="Chandran K."/>
        </authorList>
    </citation>
    <scope>NUCLEOTIDE SEQUENCE [LARGE SCALE GENOMIC DNA]</scope>
    <source>
        <strain evidence="6 7">SBR_S</strain>
    </source>
</reference>
<dbReference type="InterPro" id="IPR029062">
    <property type="entry name" value="Class_I_gatase-like"/>
</dbReference>
<evidence type="ECO:0000256" key="4">
    <source>
        <dbReference type="ARBA" id="ARBA00022962"/>
    </source>
</evidence>
<evidence type="ECO:0000313" key="7">
    <source>
        <dbReference type="Proteomes" id="UP000749010"/>
    </source>
</evidence>
<keyword evidence="3" id="KW-0169">Cobalamin biosynthesis</keyword>
<proteinExistence type="inferred from homology"/>
<evidence type="ECO:0000256" key="1">
    <source>
        <dbReference type="ARBA" id="ARBA00004953"/>
    </source>
</evidence>
<organism evidence="6 7">
    <name type="scientific">Candidatus Accumulibacter phosphatis</name>
    <dbReference type="NCBI Taxonomy" id="327160"/>
    <lineage>
        <taxon>Bacteria</taxon>
        <taxon>Pseudomonadati</taxon>
        <taxon>Pseudomonadota</taxon>
        <taxon>Betaproteobacteria</taxon>
        <taxon>Candidatus Accumulibacter</taxon>
    </lineage>
</organism>
<name>A0ABX1U2V1_9PROT</name>
<protein>
    <submittedName>
        <fullName evidence="6">Cobyrinate a,c-diamide synthase</fullName>
    </submittedName>
</protein>
<dbReference type="Pfam" id="PF07685">
    <property type="entry name" value="GATase_3"/>
    <property type="match status" value="1"/>
</dbReference>
<feature type="non-terminal residue" evidence="6">
    <location>
        <position position="1"/>
    </location>
</feature>
<comment type="caution">
    <text evidence="6">The sequence shown here is derived from an EMBL/GenBank/DDBJ whole genome shotgun (WGS) entry which is preliminary data.</text>
</comment>
<dbReference type="EMBL" id="SPMY01000093">
    <property type="protein sequence ID" value="NMQ30020.1"/>
    <property type="molecule type" value="Genomic_DNA"/>
</dbReference>
<evidence type="ECO:0000256" key="3">
    <source>
        <dbReference type="ARBA" id="ARBA00022573"/>
    </source>
</evidence>
<dbReference type="PANTHER" id="PTHR43873">
    <property type="entry name" value="COBYRINATE A,C-DIAMIDE SYNTHASE"/>
    <property type="match status" value="1"/>
</dbReference>
<gene>
    <name evidence="6" type="ORF">E4Q23_21030</name>
</gene>
<evidence type="ECO:0000313" key="6">
    <source>
        <dbReference type="EMBL" id="NMQ30020.1"/>
    </source>
</evidence>
<dbReference type="Proteomes" id="UP000749010">
    <property type="component" value="Unassembled WGS sequence"/>
</dbReference>
<dbReference type="PANTHER" id="PTHR43873:SF1">
    <property type="entry name" value="COBYRINATE A,C-DIAMIDE SYNTHASE"/>
    <property type="match status" value="1"/>
</dbReference>
<evidence type="ECO:0000256" key="2">
    <source>
        <dbReference type="ARBA" id="ARBA00006205"/>
    </source>
</evidence>
<dbReference type="Gene3D" id="3.40.50.880">
    <property type="match status" value="1"/>
</dbReference>
<dbReference type="InterPro" id="IPR004484">
    <property type="entry name" value="CbiA/CobB_synth"/>
</dbReference>
<dbReference type="PROSITE" id="PS51274">
    <property type="entry name" value="GATASE_COBBQ"/>
    <property type="match status" value="1"/>
</dbReference>
<feature type="domain" description="CobB/CobQ-like glutamine amidotransferase" evidence="5">
    <location>
        <begin position="3"/>
        <end position="171"/>
    </location>
</feature>
<evidence type="ECO:0000259" key="5">
    <source>
        <dbReference type="Pfam" id="PF07685"/>
    </source>
</evidence>
<comment type="similarity">
    <text evidence="2">Belongs to the CobB/CobQ family. CobQ subfamily.</text>
</comment>
<accession>A0ABX1U2V1</accession>
<dbReference type="SUPFAM" id="SSF52317">
    <property type="entry name" value="Class I glutamine amidotransferase-like"/>
    <property type="match status" value="1"/>
</dbReference>
<dbReference type="InterPro" id="IPR011698">
    <property type="entry name" value="GATase_3"/>
</dbReference>